<evidence type="ECO:0000313" key="1">
    <source>
        <dbReference type="EMBL" id="NVO56245.1"/>
    </source>
</evidence>
<proteinExistence type="predicted"/>
<accession>A0ABX2PQ46</accession>
<dbReference type="EMBL" id="JABXWT010000004">
    <property type="protein sequence ID" value="NVO56245.1"/>
    <property type="molecule type" value="Genomic_DNA"/>
</dbReference>
<gene>
    <name evidence="1" type="ORF">HW561_10635</name>
</gene>
<dbReference type="RefSeq" id="WP_176864507.1">
    <property type="nucleotide sequence ID" value="NZ_JABXWT010000004.1"/>
</dbReference>
<reference evidence="1 2" key="1">
    <citation type="submission" date="2020-06" db="EMBL/GenBank/DDBJ databases">
        <authorList>
            <person name="Cao W.R."/>
        </authorList>
    </citation>
    <scope>NUCLEOTIDE SEQUENCE [LARGE SCALE GENOMIC DNA]</scope>
    <source>
        <strain evidence="1 2">B1Z28</strain>
    </source>
</reference>
<comment type="caution">
    <text evidence="1">The sequence shown here is derived from an EMBL/GenBank/DDBJ whole genome shotgun (WGS) entry which is preliminary data.</text>
</comment>
<evidence type="ECO:0000313" key="2">
    <source>
        <dbReference type="Proteomes" id="UP000630805"/>
    </source>
</evidence>
<sequence>MLVVAAIGVFGIPVLNSILQNRTTNEFLADAVLPEAIKMSNASVLVAGSQSPNCALICAMMIDGGYASKVFEVRVGQGPAEEIYRPGPYDLTNLEGFVQDANGRPLVAELVSPEVTFVLFNETHWLAYHDEQSYLQFPESTYSGVFLFRVTDPRAFDISQAELVLRIYQSEQKAGKFLWFSETTNDRSVPSDAQISRVFEAALSKGASLTAVEQ</sequence>
<protein>
    <submittedName>
        <fullName evidence="1">Uncharacterized protein</fullName>
    </submittedName>
</protein>
<keyword evidence="2" id="KW-1185">Reference proteome</keyword>
<organism evidence="1 2">
    <name type="scientific">Ruegeria haliotis</name>
    <dbReference type="NCBI Taxonomy" id="2747601"/>
    <lineage>
        <taxon>Bacteria</taxon>
        <taxon>Pseudomonadati</taxon>
        <taxon>Pseudomonadota</taxon>
        <taxon>Alphaproteobacteria</taxon>
        <taxon>Rhodobacterales</taxon>
        <taxon>Roseobacteraceae</taxon>
        <taxon>Ruegeria</taxon>
    </lineage>
</organism>
<dbReference type="Proteomes" id="UP000630805">
    <property type="component" value="Unassembled WGS sequence"/>
</dbReference>
<name>A0ABX2PQ46_9RHOB</name>